<dbReference type="Gene3D" id="1.10.1470.10">
    <property type="entry name" value="YjbJ"/>
    <property type="match status" value="1"/>
</dbReference>
<dbReference type="AlphaFoldDB" id="A0A0D6XRB8"/>
<protein>
    <submittedName>
        <fullName evidence="5">CsbD-like protein</fullName>
    </submittedName>
</protein>
<dbReference type="OrthoDB" id="2134937at2"/>
<dbReference type="InterPro" id="IPR036629">
    <property type="entry name" value="YjbJ_sf"/>
</dbReference>
<dbReference type="Pfam" id="PF05532">
    <property type="entry name" value="CsbD"/>
    <property type="match status" value="1"/>
</dbReference>
<dbReference type="PANTHER" id="PTHR34977:SF1">
    <property type="entry name" value="UPF0337 PROTEIN YJBJ"/>
    <property type="match status" value="1"/>
</dbReference>
<organism evidence="5 7">
    <name type="scientific">Staphylococcus microti</name>
    <dbReference type="NCBI Taxonomy" id="569857"/>
    <lineage>
        <taxon>Bacteria</taxon>
        <taxon>Bacillati</taxon>
        <taxon>Bacillota</taxon>
        <taxon>Bacilli</taxon>
        <taxon>Bacillales</taxon>
        <taxon>Staphylococcaceae</taxon>
        <taxon>Staphylococcus</taxon>
    </lineage>
</organism>
<dbReference type="PANTHER" id="PTHR34977">
    <property type="entry name" value="UPF0337 PROTEIN YJBJ"/>
    <property type="match status" value="1"/>
</dbReference>
<dbReference type="EMBL" id="UHDT01000001">
    <property type="protein sequence ID" value="SUM57456.1"/>
    <property type="molecule type" value="Genomic_DNA"/>
</dbReference>
<evidence type="ECO:0000256" key="2">
    <source>
        <dbReference type="SAM" id="MobiDB-lite"/>
    </source>
</evidence>
<feature type="compositionally biased region" description="Basic and acidic residues" evidence="2">
    <location>
        <begin position="1"/>
        <end position="10"/>
    </location>
</feature>
<feature type="domain" description="CsbD-like" evidence="3">
    <location>
        <begin position="4"/>
        <end position="53"/>
    </location>
</feature>
<reference evidence="4 6" key="1">
    <citation type="submission" date="2015-01" db="EMBL/GenBank/DDBJ databases">
        <authorList>
            <person name="Guo J."/>
        </authorList>
    </citation>
    <scope>NUCLEOTIDE SEQUENCE [LARGE SCALE GENOMIC DNA]</scope>
    <source>
        <strain evidence="4 6">DSM 22147</strain>
    </source>
</reference>
<feature type="compositionally biased region" description="Basic and acidic residues" evidence="2">
    <location>
        <begin position="23"/>
        <end position="40"/>
    </location>
</feature>
<keyword evidence="6" id="KW-1185">Reference proteome</keyword>
<reference evidence="5 7" key="2">
    <citation type="submission" date="2018-06" db="EMBL/GenBank/DDBJ databases">
        <authorList>
            <consortium name="Pathogen Informatics"/>
            <person name="Doyle S."/>
        </authorList>
    </citation>
    <scope>NUCLEOTIDE SEQUENCE [LARGE SCALE GENOMIC DNA]</scope>
    <source>
        <strain evidence="5 7">NCTC13832</strain>
    </source>
</reference>
<evidence type="ECO:0000313" key="5">
    <source>
        <dbReference type="EMBL" id="SUM57456.1"/>
    </source>
</evidence>
<evidence type="ECO:0000313" key="6">
    <source>
        <dbReference type="Proteomes" id="UP000032366"/>
    </source>
</evidence>
<name>A0A0D6XRB8_9STAP</name>
<evidence type="ECO:0000313" key="4">
    <source>
        <dbReference type="EMBL" id="KIX90796.1"/>
    </source>
</evidence>
<dbReference type="SUPFAM" id="SSF69047">
    <property type="entry name" value="Hypothetical protein YjbJ"/>
    <property type="match status" value="1"/>
</dbReference>
<dbReference type="STRING" id="569857.TP70_05835"/>
<accession>A0A0D6XRB8</accession>
<dbReference type="Proteomes" id="UP000032366">
    <property type="component" value="Unassembled WGS sequence"/>
</dbReference>
<dbReference type="InterPro" id="IPR050423">
    <property type="entry name" value="UPF0337_stress_rsp"/>
</dbReference>
<evidence type="ECO:0000259" key="3">
    <source>
        <dbReference type="Pfam" id="PF05532"/>
    </source>
</evidence>
<dbReference type="EMBL" id="JXWY01000034">
    <property type="protein sequence ID" value="KIX90796.1"/>
    <property type="molecule type" value="Genomic_DNA"/>
</dbReference>
<comment type="similarity">
    <text evidence="1">Belongs to the UPF0337 (CsbD) family.</text>
</comment>
<feature type="region of interest" description="Disordered" evidence="2">
    <location>
        <begin position="1"/>
        <end position="40"/>
    </location>
</feature>
<evidence type="ECO:0000256" key="1">
    <source>
        <dbReference type="ARBA" id="ARBA00009129"/>
    </source>
</evidence>
<dbReference type="InterPro" id="IPR008462">
    <property type="entry name" value="CsbD"/>
</dbReference>
<sequence length="63" mass="6835">MTNAESKFDQAKGNLKETVGNVTDDKQLEAEGKQDKAAGKVKEVVENVKDKATEAIDKLKGDK</sequence>
<dbReference type="RefSeq" id="WP_044360269.1">
    <property type="nucleotide sequence ID" value="NZ_JXWY01000034.1"/>
</dbReference>
<evidence type="ECO:0000313" key="7">
    <source>
        <dbReference type="Proteomes" id="UP000254100"/>
    </source>
</evidence>
<gene>
    <name evidence="5" type="ORF">NCTC13832_01136</name>
    <name evidence="4" type="ORF">TP70_05835</name>
</gene>
<proteinExistence type="inferred from homology"/>
<dbReference type="Proteomes" id="UP000254100">
    <property type="component" value="Unassembled WGS sequence"/>
</dbReference>